<dbReference type="InterPro" id="IPR036259">
    <property type="entry name" value="MFS_trans_sf"/>
</dbReference>
<feature type="transmembrane region" description="Helical" evidence="11">
    <location>
        <begin position="16"/>
        <end position="35"/>
    </location>
</feature>
<dbReference type="GO" id="GO:0005886">
    <property type="term" value="C:plasma membrane"/>
    <property type="evidence" value="ECO:0007669"/>
    <property type="project" value="UniProtKB-SubCell"/>
</dbReference>
<evidence type="ECO:0000256" key="7">
    <source>
        <dbReference type="ARBA" id="ARBA00022989"/>
    </source>
</evidence>
<protein>
    <recommendedName>
        <fullName evidence="10">Putative proline/betaine transporter</fullName>
    </recommendedName>
</protein>
<organism evidence="13 14">
    <name type="scientific">Streptomyces lunaelactis</name>
    <dbReference type="NCBI Taxonomy" id="1535768"/>
    <lineage>
        <taxon>Bacteria</taxon>
        <taxon>Bacillati</taxon>
        <taxon>Actinomycetota</taxon>
        <taxon>Actinomycetes</taxon>
        <taxon>Kitasatosporales</taxon>
        <taxon>Streptomycetaceae</taxon>
        <taxon>Streptomyces</taxon>
    </lineage>
</organism>
<dbReference type="RefSeq" id="WP_108154525.1">
    <property type="nucleotide sequence ID" value="NZ_CP026304.1"/>
</dbReference>
<proteinExistence type="inferred from homology"/>
<dbReference type="Pfam" id="PF07690">
    <property type="entry name" value="MFS_1"/>
    <property type="match status" value="1"/>
</dbReference>
<dbReference type="GO" id="GO:0015293">
    <property type="term" value="F:symporter activity"/>
    <property type="evidence" value="ECO:0007669"/>
    <property type="project" value="UniProtKB-KW"/>
</dbReference>
<reference evidence="13 14" key="1">
    <citation type="submission" date="2018-01" db="EMBL/GenBank/DDBJ databases">
        <title>Complete genome sequence of Streptomyces lunaelactis MM109T, a Ferroverdin A producer isolated from cave moonmilk deposits.</title>
        <authorList>
            <person name="Naome A."/>
            <person name="Martinet L."/>
            <person name="Maciejewska M."/>
            <person name="Anderssen S."/>
            <person name="Adam D."/>
            <person name="Tenconi E."/>
            <person name="Deflandre B."/>
            <person name="Arguelles-Arias A."/>
            <person name="Calusinska M."/>
            <person name="Copieters W."/>
            <person name="Karim L."/>
            <person name="Hanikenne M."/>
            <person name="Baurain D."/>
            <person name="van Wezel G."/>
            <person name="Smargiasso N."/>
            <person name="de Pauw E."/>
            <person name="Delfosse P."/>
            <person name="Rigali S."/>
        </authorList>
    </citation>
    <scope>NUCLEOTIDE SEQUENCE [LARGE SCALE GENOMIC DNA]</scope>
    <source>
        <strain evidence="13 14">MM109</strain>
    </source>
</reference>
<dbReference type="PROSITE" id="PS00217">
    <property type="entry name" value="SUGAR_TRANSPORT_2"/>
    <property type="match status" value="1"/>
</dbReference>
<feature type="transmembrane region" description="Helical" evidence="11">
    <location>
        <begin position="321"/>
        <end position="341"/>
    </location>
</feature>
<evidence type="ECO:0000256" key="6">
    <source>
        <dbReference type="ARBA" id="ARBA00022847"/>
    </source>
</evidence>
<evidence type="ECO:0000256" key="5">
    <source>
        <dbReference type="ARBA" id="ARBA00022692"/>
    </source>
</evidence>
<feature type="transmembrane region" description="Helical" evidence="11">
    <location>
        <begin position="266"/>
        <end position="288"/>
    </location>
</feature>
<gene>
    <name evidence="13" type="ORF">SLUN_04435</name>
</gene>
<keyword evidence="7 11" id="KW-1133">Transmembrane helix</keyword>
<name>A0A2R4TDP9_9ACTN</name>
<feature type="transmembrane region" description="Helical" evidence="11">
    <location>
        <begin position="104"/>
        <end position="130"/>
    </location>
</feature>
<evidence type="ECO:0000259" key="12">
    <source>
        <dbReference type="PROSITE" id="PS50850"/>
    </source>
</evidence>
<dbReference type="PANTHER" id="PTHR43045:SF1">
    <property type="entry name" value="SHIKIMATE TRANSPORTER"/>
    <property type="match status" value="1"/>
</dbReference>
<evidence type="ECO:0000256" key="8">
    <source>
        <dbReference type="ARBA" id="ARBA00023136"/>
    </source>
</evidence>
<evidence type="ECO:0000256" key="2">
    <source>
        <dbReference type="ARBA" id="ARBA00008240"/>
    </source>
</evidence>
<dbReference type="KEGG" id="slk:SLUN_04435"/>
<evidence type="ECO:0000256" key="11">
    <source>
        <dbReference type="SAM" id="Phobius"/>
    </source>
</evidence>
<sequence>MARTAAAGSIGTVIEYYDFFIYGSAAALVFGPVYFPNFSSTAGTLAAFATFATGFIARPVGSLLFGHIGDRHGRRTVLLISVLTTGLATVCVGLLPGYDTLGLAAPLLLTLMRVVQGLGLGGEWAAAVLLASEHAPPARRGLWASFPQTGPSVGFVLANGVMLSMTATLTDEQFRTWGWRVPFLCAGVLTLVGYLLRSKIDETPAFLDLTARRTLVRAPLARLMRHHWRRVLLVAGAVTAAYAVNYAATTWALSQATGRLGLDPTVMLFCLMGAMGVMGLATPLVAVLGDRYGRRRLSLVGCGAMALCIVPYLAMLQTGQVWMILAGTSMMLLAVITMLGVQGAYIPELFEPELRCTGTAFAYNIGAVLGGALTPLIATRLATTAPGLPWGVAGYLLALCAMSSACFVLLPDTRRTGCFPGAPSAVLQTTADRPRR</sequence>
<feature type="transmembrane region" description="Helical" evidence="11">
    <location>
        <begin position="297"/>
        <end position="315"/>
    </location>
</feature>
<dbReference type="Proteomes" id="UP000244201">
    <property type="component" value="Chromosome"/>
</dbReference>
<keyword evidence="3" id="KW-0813">Transport</keyword>
<comment type="subcellular location">
    <subcellularLocation>
        <location evidence="1">Cell membrane</location>
        <topology evidence="1">Multi-pass membrane protein</topology>
    </subcellularLocation>
</comment>
<dbReference type="EMBL" id="CP026304">
    <property type="protein sequence ID" value="AVZ77233.1"/>
    <property type="molecule type" value="Genomic_DNA"/>
</dbReference>
<feature type="transmembrane region" description="Helical" evidence="11">
    <location>
        <begin position="388"/>
        <end position="410"/>
    </location>
</feature>
<accession>A0A2R4TDP9</accession>
<comment type="similarity">
    <text evidence="2">Belongs to the major facilitator superfamily. Metabolite:H+ Symporter (MHS) family (TC 2.A.1.6) family.</text>
</comment>
<evidence type="ECO:0000256" key="9">
    <source>
        <dbReference type="ARBA" id="ARBA00037295"/>
    </source>
</evidence>
<evidence type="ECO:0000256" key="1">
    <source>
        <dbReference type="ARBA" id="ARBA00004651"/>
    </source>
</evidence>
<evidence type="ECO:0000313" key="13">
    <source>
        <dbReference type="EMBL" id="AVZ77233.1"/>
    </source>
</evidence>
<dbReference type="InterPro" id="IPR005829">
    <property type="entry name" value="Sugar_transporter_CS"/>
</dbReference>
<feature type="transmembrane region" description="Helical" evidence="11">
    <location>
        <begin position="361"/>
        <end position="382"/>
    </location>
</feature>
<evidence type="ECO:0000256" key="4">
    <source>
        <dbReference type="ARBA" id="ARBA00022475"/>
    </source>
</evidence>
<dbReference type="CDD" id="cd17369">
    <property type="entry name" value="MFS_ShiA_like"/>
    <property type="match status" value="1"/>
</dbReference>
<feature type="transmembrane region" description="Helical" evidence="11">
    <location>
        <begin position="231"/>
        <end position="254"/>
    </location>
</feature>
<evidence type="ECO:0000256" key="3">
    <source>
        <dbReference type="ARBA" id="ARBA00022448"/>
    </source>
</evidence>
<dbReference type="AlphaFoldDB" id="A0A2R4TDP9"/>
<dbReference type="InterPro" id="IPR011701">
    <property type="entry name" value="MFS"/>
</dbReference>
<evidence type="ECO:0000313" key="14">
    <source>
        <dbReference type="Proteomes" id="UP000244201"/>
    </source>
</evidence>
<dbReference type="FunFam" id="1.20.1250.20:FF:000001">
    <property type="entry name" value="Dicarboxylate MFS transporter"/>
    <property type="match status" value="1"/>
</dbReference>
<keyword evidence="14" id="KW-1185">Reference proteome</keyword>
<feature type="domain" description="Major facilitator superfamily (MFS) profile" evidence="12">
    <location>
        <begin position="4"/>
        <end position="416"/>
    </location>
</feature>
<comment type="function">
    <text evidence="9">May be a proton symporter involved in the uptake of osmolytes such as proline and glycine betaine.</text>
</comment>
<keyword evidence="8 11" id="KW-0472">Membrane</keyword>
<keyword evidence="6" id="KW-0769">Symport</keyword>
<evidence type="ECO:0000256" key="10">
    <source>
        <dbReference type="ARBA" id="ARBA00039918"/>
    </source>
</evidence>
<feature type="transmembrane region" description="Helical" evidence="11">
    <location>
        <begin position="41"/>
        <end position="65"/>
    </location>
</feature>
<dbReference type="OrthoDB" id="9066401at2"/>
<keyword evidence="5 11" id="KW-0812">Transmembrane</keyword>
<dbReference type="InterPro" id="IPR020846">
    <property type="entry name" value="MFS_dom"/>
</dbReference>
<feature type="transmembrane region" description="Helical" evidence="11">
    <location>
        <begin position="177"/>
        <end position="196"/>
    </location>
</feature>
<dbReference type="InterPro" id="IPR005828">
    <property type="entry name" value="MFS_sugar_transport-like"/>
</dbReference>
<dbReference type="PANTHER" id="PTHR43045">
    <property type="entry name" value="SHIKIMATE TRANSPORTER"/>
    <property type="match status" value="1"/>
</dbReference>
<dbReference type="Gene3D" id="1.20.1250.20">
    <property type="entry name" value="MFS general substrate transporter like domains"/>
    <property type="match status" value="2"/>
</dbReference>
<dbReference type="Pfam" id="PF00083">
    <property type="entry name" value="Sugar_tr"/>
    <property type="match status" value="1"/>
</dbReference>
<feature type="transmembrane region" description="Helical" evidence="11">
    <location>
        <begin position="142"/>
        <end position="165"/>
    </location>
</feature>
<dbReference type="SUPFAM" id="SSF103473">
    <property type="entry name" value="MFS general substrate transporter"/>
    <property type="match status" value="1"/>
</dbReference>
<dbReference type="GeneID" id="55654516"/>
<keyword evidence="4" id="KW-1003">Cell membrane</keyword>
<dbReference type="PROSITE" id="PS50850">
    <property type="entry name" value="MFS"/>
    <property type="match status" value="1"/>
</dbReference>
<feature type="transmembrane region" description="Helical" evidence="11">
    <location>
        <begin position="77"/>
        <end position="98"/>
    </location>
</feature>